<dbReference type="Gene3D" id="1.10.443.10">
    <property type="entry name" value="Intergrase catalytic core"/>
    <property type="match status" value="2"/>
</dbReference>
<dbReference type="Pfam" id="PF00589">
    <property type="entry name" value="Phage_integrase"/>
    <property type="match status" value="2"/>
</dbReference>
<evidence type="ECO:0000313" key="8">
    <source>
        <dbReference type="Proteomes" id="UP000727993"/>
    </source>
</evidence>
<evidence type="ECO:0000313" key="7">
    <source>
        <dbReference type="EMBL" id="MBK9296790.1"/>
    </source>
</evidence>
<feature type="domain" description="Tyr recombinase" evidence="5">
    <location>
        <begin position="555"/>
        <end position="753"/>
    </location>
</feature>
<gene>
    <name evidence="7" type="ORF">IPN02_08095</name>
</gene>
<dbReference type="GO" id="GO:0006310">
    <property type="term" value="P:DNA recombination"/>
    <property type="evidence" value="ECO:0007669"/>
    <property type="project" value="UniProtKB-KW"/>
</dbReference>
<keyword evidence="1 3" id="KW-0238">DNA-binding</keyword>
<dbReference type="InterPro" id="IPR002104">
    <property type="entry name" value="Integrase_catalytic"/>
</dbReference>
<feature type="compositionally biased region" description="Basic and acidic residues" evidence="4">
    <location>
        <begin position="738"/>
        <end position="753"/>
    </location>
</feature>
<dbReference type="InterPro" id="IPR052925">
    <property type="entry name" value="Phage_Integrase-like_Recomb"/>
</dbReference>
<dbReference type="InterPro" id="IPR011010">
    <property type="entry name" value="DNA_brk_join_enz"/>
</dbReference>
<dbReference type="GO" id="GO:0003677">
    <property type="term" value="F:DNA binding"/>
    <property type="evidence" value="ECO:0007669"/>
    <property type="project" value="UniProtKB-UniRule"/>
</dbReference>
<dbReference type="GO" id="GO:0015074">
    <property type="term" value="P:DNA integration"/>
    <property type="evidence" value="ECO:0007669"/>
    <property type="project" value="InterPro"/>
</dbReference>
<evidence type="ECO:0000259" key="6">
    <source>
        <dbReference type="PROSITE" id="PS51900"/>
    </source>
</evidence>
<feature type="compositionally biased region" description="Basic and acidic residues" evidence="4">
    <location>
        <begin position="1"/>
        <end position="17"/>
    </location>
</feature>
<dbReference type="InterPro" id="IPR013762">
    <property type="entry name" value="Integrase-like_cat_sf"/>
</dbReference>
<evidence type="ECO:0000256" key="4">
    <source>
        <dbReference type="SAM" id="MobiDB-lite"/>
    </source>
</evidence>
<proteinExistence type="predicted"/>
<keyword evidence="2" id="KW-0233">DNA recombination</keyword>
<dbReference type="InterPro" id="IPR044068">
    <property type="entry name" value="CB"/>
</dbReference>
<dbReference type="EMBL" id="JADJZA010000006">
    <property type="protein sequence ID" value="MBK9296790.1"/>
    <property type="molecule type" value="Genomic_DNA"/>
</dbReference>
<evidence type="ECO:0000259" key="5">
    <source>
        <dbReference type="PROSITE" id="PS51898"/>
    </source>
</evidence>
<name>A0A936TFN2_9ACTN</name>
<dbReference type="PROSITE" id="PS51898">
    <property type="entry name" value="TYR_RECOMBINASE"/>
    <property type="match status" value="2"/>
</dbReference>
<accession>A0A936TFN2</accession>
<dbReference type="PANTHER" id="PTHR34605">
    <property type="entry name" value="PHAGE_INTEGRASE DOMAIN-CONTAINING PROTEIN"/>
    <property type="match status" value="1"/>
</dbReference>
<reference evidence="7 8" key="1">
    <citation type="submission" date="2020-10" db="EMBL/GenBank/DDBJ databases">
        <title>Connecting structure to function with the recovery of over 1000 high-quality activated sludge metagenome-assembled genomes encoding full-length rRNA genes using long-read sequencing.</title>
        <authorList>
            <person name="Singleton C.M."/>
            <person name="Petriglieri F."/>
            <person name="Kristensen J.M."/>
            <person name="Kirkegaard R.H."/>
            <person name="Michaelsen T.Y."/>
            <person name="Andersen M.H."/>
            <person name="Karst S.M."/>
            <person name="Dueholm M.S."/>
            <person name="Nielsen P.H."/>
            <person name="Albertsen M."/>
        </authorList>
    </citation>
    <scope>NUCLEOTIDE SEQUENCE [LARGE SCALE GENOMIC DNA]</scope>
    <source>
        <strain evidence="7">Lyne_18-Q3-R50-59_MAXAC.006</strain>
    </source>
</reference>
<feature type="domain" description="Core-binding (CB)" evidence="6">
    <location>
        <begin position="437"/>
        <end position="529"/>
    </location>
</feature>
<evidence type="ECO:0000256" key="3">
    <source>
        <dbReference type="PROSITE-ProRule" id="PRU01248"/>
    </source>
</evidence>
<dbReference type="Proteomes" id="UP000727993">
    <property type="component" value="Unassembled WGS sequence"/>
</dbReference>
<dbReference type="PROSITE" id="PS51900">
    <property type="entry name" value="CB"/>
    <property type="match status" value="1"/>
</dbReference>
<evidence type="ECO:0000256" key="2">
    <source>
        <dbReference type="ARBA" id="ARBA00023172"/>
    </source>
</evidence>
<dbReference type="AlphaFoldDB" id="A0A936TFN2"/>
<dbReference type="SUPFAM" id="SSF47823">
    <property type="entry name" value="lambda integrase-like, N-terminal domain"/>
    <property type="match status" value="2"/>
</dbReference>
<evidence type="ECO:0000256" key="1">
    <source>
        <dbReference type="ARBA" id="ARBA00023125"/>
    </source>
</evidence>
<sequence length="753" mass="82457">MADVRRASEESRDELTNRGRAAASETAASYERRWRVWTRFCAHHGVSPLPANEHHAAAFVLARLGAGISPSAIGANLAAVRWYHVHRTDPPIEEVTDLARRVLSMQERVVPRRAQGAPVVSVGALESMCRIVRPAKLVNYSARLVRHLSGLSPRQLMAIRVDGIDWVPFGAILHVPALQSAGRAGATPAVEVRLERFAMLRFCPVEALEVLVDSSGDEMLFTPGLANPTGAKGWDPVGDTSGLAWAIASRNRALVAVGYHGALRAAELVKARAEDLEWLPERQRFILKIPSSKTSGVNADFVPLPATGKESCPVAALQDWFNYRGPDDGPLFGQIHHGITADRGISAGEIRKVLAALAQRAGVESSVTAHSLRRSWATHSWLNGGDGALESIMVRLRHTGPEITGRYIEDLGVHVLDPSSFLDPTVVTATPDRPLPTQTAEFAAEPLDQLVDQADRLVAKADYAPSTLHGYTSSWNTWSNWAEEHGFAPFPADPDHVALFVAARQRDGLSVSSITGYLAAIRAVHLGRNAQVGGLTSATAAILEGARRTDRRPAHPAPILTISEIAAMADAARAEYQCTGDWRALRDEITVVFGFTGALRGNDLLRLRLDDFTTIDDKVVVARMSASKQNQRGRRPERVRLDDQPGLRPMVGLLNEWRTVNDPDAPLLARHQGANGPVSYDSVRYRLRRTAVRAGLETVPAVHSLRRSWASYAYTEGLDIAEISRHLRHTNPTMTPRYVERHDPWRHSPDPSQ</sequence>
<feature type="region of interest" description="Disordered" evidence="4">
    <location>
        <begin position="734"/>
        <end position="753"/>
    </location>
</feature>
<dbReference type="PANTHER" id="PTHR34605:SF4">
    <property type="entry name" value="DNA ADENINE METHYLTRANSFERASE"/>
    <property type="match status" value="1"/>
</dbReference>
<dbReference type="Gene3D" id="1.10.150.130">
    <property type="match status" value="2"/>
</dbReference>
<feature type="region of interest" description="Disordered" evidence="4">
    <location>
        <begin position="626"/>
        <end position="645"/>
    </location>
</feature>
<feature type="region of interest" description="Disordered" evidence="4">
    <location>
        <begin position="1"/>
        <end position="22"/>
    </location>
</feature>
<dbReference type="SUPFAM" id="SSF56349">
    <property type="entry name" value="DNA breaking-rejoining enzymes"/>
    <property type="match status" value="2"/>
</dbReference>
<dbReference type="InterPro" id="IPR010998">
    <property type="entry name" value="Integrase_recombinase_N"/>
</dbReference>
<dbReference type="CDD" id="cd00397">
    <property type="entry name" value="DNA_BRE_C"/>
    <property type="match status" value="1"/>
</dbReference>
<organism evidence="7 8">
    <name type="scientific">Candidatus Neomicrothrix subdominans</name>
    <dbReference type="NCBI Taxonomy" id="2954438"/>
    <lineage>
        <taxon>Bacteria</taxon>
        <taxon>Bacillati</taxon>
        <taxon>Actinomycetota</taxon>
        <taxon>Acidimicrobiia</taxon>
        <taxon>Acidimicrobiales</taxon>
        <taxon>Microthrixaceae</taxon>
        <taxon>Candidatus Neomicrothrix</taxon>
    </lineage>
</organism>
<feature type="domain" description="Tyr recombinase" evidence="5">
    <location>
        <begin position="229"/>
        <end position="420"/>
    </location>
</feature>
<comment type="caution">
    <text evidence="7">The sequence shown here is derived from an EMBL/GenBank/DDBJ whole genome shotgun (WGS) entry which is preliminary data.</text>
</comment>
<protein>
    <submittedName>
        <fullName evidence="7">Tyrosine-type recombinase/integrase</fullName>
    </submittedName>
</protein>
<feature type="compositionally biased region" description="Basic and acidic residues" evidence="4">
    <location>
        <begin position="634"/>
        <end position="645"/>
    </location>
</feature>